<evidence type="ECO:0000313" key="2">
    <source>
        <dbReference type="EMBL" id="CAA0084219.1"/>
    </source>
</evidence>
<dbReference type="PANTHER" id="PTHR30344:SF1">
    <property type="entry name" value="6-PHOSPHOGLUCONOLACTONASE"/>
    <property type="match status" value="1"/>
</dbReference>
<dbReference type="OrthoDB" id="9757809at2"/>
<evidence type="ECO:0000256" key="1">
    <source>
        <dbReference type="ARBA" id="ARBA00022526"/>
    </source>
</evidence>
<dbReference type="GO" id="GO:0017057">
    <property type="term" value="F:6-phosphogluconolactonase activity"/>
    <property type="evidence" value="ECO:0007669"/>
    <property type="project" value="TreeGrafter"/>
</dbReference>
<dbReference type="PANTHER" id="PTHR30344">
    <property type="entry name" value="6-PHOSPHOGLUCONOLACTONASE-RELATED"/>
    <property type="match status" value="1"/>
</dbReference>
<keyword evidence="1" id="KW-0119">Carbohydrate metabolism</keyword>
<gene>
    <name evidence="2" type="ORF">OPDIPICF_00643</name>
</gene>
<accession>A0A5S9N803</accession>
<dbReference type="InterPro" id="IPR050282">
    <property type="entry name" value="Cycloisomerase_2"/>
</dbReference>
<proteinExistence type="predicted"/>
<dbReference type="PROSITE" id="PS51257">
    <property type="entry name" value="PROKAR_LIPOPROTEIN"/>
    <property type="match status" value="1"/>
</dbReference>
<name>A0A5S9N803_9GAMM</name>
<evidence type="ECO:0000313" key="3">
    <source>
        <dbReference type="Proteomes" id="UP000441399"/>
    </source>
</evidence>
<sequence>MNKSEALIRNMSATLLSVILVAGCSDENDSGGAQQVEPDTKFLYTSTNSPSGNRVVAFSVATDGLLQELGSFPTGSPGDADEGDFDGQGAIRVIGDYLLVANAGDVADEAGIEDGNGSISVMKIALQTGELTRIDQNDDIDGIQNIDSQGIRPVSISVRNMDGQIWVVVANQQSNSACFDISNATGVADCIDQFGDPISDVLSAADTGLRNIVLYRFDEGKLAFVRRLDTYAAGYGGPSQVSFSPDGTKLAVTSWGIGHIAFPAMPNFQMASRVYLYDVELSSTTPDLSNRRYFENPGISGSVGFSWSSDSRFVYISSFALSQEELTSNLIALDTLNTDTVFTSDSTSEPSGAGYIPSELRPGACWTWLTPDDSRLYSVAFATNTVGVFDVEGSDLERQQLIVRTQVPGRDTKDLYVAQNGRFAYVLGGIFSHTVSMYDINADGRLVEKAESPLQVQASRPNGNNVSDLEHTYLGIGGYPAGYTGF</sequence>
<dbReference type="SUPFAM" id="SSF75011">
    <property type="entry name" value="3-carboxy-cis,cis-mucoante lactonizing enzyme"/>
    <property type="match status" value="1"/>
</dbReference>
<evidence type="ECO:0008006" key="4">
    <source>
        <dbReference type="Google" id="ProtNLM"/>
    </source>
</evidence>
<dbReference type="AlphaFoldDB" id="A0A5S9N803"/>
<dbReference type="EMBL" id="CACSIO010000001">
    <property type="protein sequence ID" value="CAA0084219.1"/>
    <property type="molecule type" value="Genomic_DNA"/>
</dbReference>
<reference evidence="2 3" key="1">
    <citation type="submission" date="2019-11" db="EMBL/GenBank/DDBJ databases">
        <authorList>
            <person name="Holert J."/>
        </authorList>
    </citation>
    <scope>NUCLEOTIDE SEQUENCE [LARGE SCALE GENOMIC DNA]</scope>
    <source>
        <strain evidence="2">SB11_3</strain>
    </source>
</reference>
<dbReference type="GO" id="GO:0006006">
    <property type="term" value="P:glucose metabolic process"/>
    <property type="evidence" value="ECO:0007669"/>
    <property type="project" value="UniProtKB-KW"/>
</dbReference>
<protein>
    <recommendedName>
        <fullName evidence="4">6-phosphogluconolactonase</fullName>
    </recommendedName>
</protein>
<keyword evidence="3" id="KW-1185">Reference proteome</keyword>
<organism evidence="2 3">
    <name type="scientific">BD1-7 clade bacterium</name>
    <dbReference type="NCBI Taxonomy" id="2029982"/>
    <lineage>
        <taxon>Bacteria</taxon>
        <taxon>Pseudomonadati</taxon>
        <taxon>Pseudomonadota</taxon>
        <taxon>Gammaproteobacteria</taxon>
        <taxon>Cellvibrionales</taxon>
        <taxon>Spongiibacteraceae</taxon>
        <taxon>BD1-7 clade</taxon>
    </lineage>
</organism>
<dbReference type="Proteomes" id="UP000441399">
    <property type="component" value="Unassembled WGS sequence"/>
</dbReference>
<keyword evidence="1" id="KW-0313">Glucose metabolism</keyword>
<dbReference type="Gene3D" id="2.130.10.10">
    <property type="entry name" value="YVTN repeat-like/Quinoprotein amine dehydrogenase"/>
    <property type="match status" value="2"/>
</dbReference>
<dbReference type="InterPro" id="IPR015943">
    <property type="entry name" value="WD40/YVTN_repeat-like_dom_sf"/>
</dbReference>